<evidence type="ECO:0000259" key="3">
    <source>
        <dbReference type="Pfam" id="PF25968"/>
    </source>
</evidence>
<evidence type="ECO:0000259" key="2">
    <source>
        <dbReference type="Pfam" id="PF02364"/>
    </source>
</evidence>
<dbReference type="Pfam" id="PF02364">
    <property type="entry name" value="Glucan_synthase"/>
    <property type="match status" value="1"/>
</dbReference>
<dbReference type="PANTHER" id="PTHR12741">
    <property type="entry name" value="LYST-INTERACTING PROTEIN LIP5 DOPAMINE RESPONSIVE PROTEIN DRG-1"/>
    <property type="match status" value="1"/>
</dbReference>
<sequence>MRMEDLLSNRERDLLLAPRDISGDISVFQWPPYLLASKISMAIDIAGHNRGRDDVGLFRKIKSDKYMFSAVVEFYEGIRSVLYALLGDDSNQMIVRSIFMNIEESIQMNRFLNDFRMYALFSLSDSLTKLLRQLLSDDEKDESFVPRIVKALQDAMETVIHDFMINGHEILERDYRSKTEERFGAINRSILNNESVKKKVERLHMILTVRESAKSVPMNMEARRRITFFADSLCMRMPSAPTVRNMFSFSVLTPYYKEDVLYTDEELIKENKDGISILFYMKKIYPDEWCNFMERISNDSMYSNKEKTELTRQWVSYRGQTLFRTVRGIMYHRQALELQCFLEYIERNGLRHRLNSDSRAENVSIQKAVKAVADLKFTYVVSCQIYDALKKSEDPREKNCYRNILNLMLTYPSLRVAYIHAALEPVEGKYQKVYYSVLVKGGDSFEEEIYRIKLPGPPTDIGEAKAENQNHAIIFTRGEALQKIDTNQDSNFGEAFKLRNVLEEFKIHHTNRKPTILGIRDRIFTGSISSLSWLMSNQENSSATIGQRILANPLRVRFHYGHNDIFDRLFHITRGGVSKASKVINRVKDDVFAGFNSTLRGGLVTHHEYIQMGRWCDVGINQISLSDTTDASGNGEQTMSRDVHRLGRCFDFFRMLSLYYTTVGFYFSTMMAVVTVYVFLYGRLYIIMSGVEKEILKSETIQKNMALVETLATQFVIQMGLFLTLPMVIEIGLEKAFRTAVGDFVFMQLQLAPVFFTFRMGTKAHHYGKALLYGTSSKAIIRSEEETTTTFVVPRATFTENYRLFSRSHFVKGLELLVLLIVCHAYGDKLRRSTNYVFSLASDVSLWLLVVSWLFAPFLFSPSCFDWLATVEKWREWESWIENEGGIGVAPEKSWESWWEGEHEYLNYMSLRGKSLVVFLALRFFVYQYGIVYHLDIAHRSKGLMVYGLSWVFTIFTLLVLKIAFTKRQSYKAYNIYKAIMYFAIIAVVTDLFLVYGLTVTDVFAALLAFLPSAWAFVLIGQVCRGLSTRIGVWESVKELAKACDFVMGSVIFGPIAVLSWFPIVSKLQKRLLFYQEFIRGF</sequence>
<organism evidence="4">
    <name type="scientific">Urtica dioica subsp. dioica</name>
    <dbReference type="NCBI Taxonomy" id="1435599"/>
    <lineage>
        <taxon>Eukaryota</taxon>
        <taxon>Viridiplantae</taxon>
        <taxon>Streptophyta</taxon>
        <taxon>Embryophyta</taxon>
        <taxon>Tracheophyta</taxon>
        <taxon>Spermatophyta</taxon>
        <taxon>Magnoliopsida</taxon>
        <taxon>eudicotyledons</taxon>
        <taxon>Gunneridae</taxon>
        <taxon>Pentapetalae</taxon>
        <taxon>rosids</taxon>
        <taxon>fabids</taxon>
        <taxon>Rosales</taxon>
        <taxon>Urticaceae</taxon>
        <taxon>Urtica</taxon>
    </lineage>
</organism>
<dbReference type="InterPro" id="IPR003440">
    <property type="entry name" value="Glyco_trans_48_dom"/>
</dbReference>
<feature type="transmembrane region" description="Helical" evidence="1">
    <location>
        <begin position="944"/>
        <end position="964"/>
    </location>
</feature>
<feature type="transmembrane region" description="Helical" evidence="1">
    <location>
        <begin position="658"/>
        <end position="686"/>
    </location>
</feature>
<feature type="transmembrane region" description="Helical" evidence="1">
    <location>
        <begin position="847"/>
        <end position="869"/>
    </location>
</feature>
<dbReference type="GO" id="GO:0003843">
    <property type="term" value="F:1,3-beta-D-glucan synthase activity"/>
    <property type="evidence" value="ECO:0007669"/>
    <property type="project" value="InterPro"/>
</dbReference>
<keyword evidence="1" id="KW-1133">Transmembrane helix</keyword>
<dbReference type="GO" id="GO:0006075">
    <property type="term" value="P:(1-&gt;3)-beta-D-glucan biosynthetic process"/>
    <property type="evidence" value="ECO:0007669"/>
    <property type="project" value="InterPro"/>
</dbReference>
<evidence type="ECO:0000313" key="4">
    <source>
        <dbReference type="EMBL" id="QKN22533.1"/>
    </source>
</evidence>
<protein>
    <submittedName>
        <fullName evidence="4">Callose synthase 6</fullName>
    </submittedName>
</protein>
<dbReference type="PANTHER" id="PTHR12741:SF16">
    <property type="entry name" value="CALLOSE SYNTHASE 7"/>
    <property type="match status" value="1"/>
</dbReference>
<accession>A0A6M9U0D2</accession>
<feature type="transmembrane region" description="Helical" evidence="1">
    <location>
        <begin position="741"/>
        <end position="758"/>
    </location>
</feature>
<feature type="transmembrane region" description="Helical" evidence="1">
    <location>
        <begin position="1003"/>
        <end position="1023"/>
    </location>
</feature>
<keyword evidence="1" id="KW-0812">Transmembrane</keyword>
<keyword evidence="1" id="KW-0472">Membrane</keyword>
<dbReference type="AlphaFoldDB" id="A0A6M9U0D2"/>
<dbReference type="GO" id="GO:0005886">
    <property type="term" value="C:plasma membrane"/>
    <property type="evidence" value="ECO:0007669"/>
    <property type="project" value="TreeGrafter"/>
</dbReference>
<feature type="transmembrane region" description="Helical" evidence="1">
    <location>
        <begin position="976"/>
        <end position="997"/>
    </location>
</feature>
<dbReference type="EMBL" id="MT468373">
    <property type="protein sequence ID" value="QKN22533.1"/>
    <property type="molecule type" value="mRNA"/>
</dbReference>
<reference evidence="4" key="1">
    <citation type="journal article" date="2020" name="Int. J. Mol. Sci.">
        <title>Identification of Callose Synthases in Stinging Nettle and Analysis of Their Expression in Different Tissues.</title>
        <authorList>
            <person name="Guerriero G."/>
            <person name="Piasecki E."/>
            <person name="Berni R."/>
            <person name="Xu X."/>
            <person name="Legay S."/>
            <person name="Hausman J.F."/>
        </authorList>
    </citation>
    <scope>NUCLEOTIDE SEQUENCE</scope>
</reference>
<feature type="transmembrane region" description="Helical" evidence="1">
    <location>
        <begin position="706"/>
        <end position="729"/>
    </location>
</feature>
<proteinExistence type="evidence at transcript level"/>
<name>A0A6M9U0D2_URTDI</name>
<dbReference type="Pfam" id="PF25968">
    <property type="entry name" value="CALS1"/>
    <property type="match status" value="1"/>
</dbReference>
<feature type="transmembrane region" description="Helical" evidence="1">
    <location>
        <begin position="1043"/>
        <end position="1064"/>
    </location>
</feature>
<evidence type="ECO:0000256" key="1">
    <source>
        <dbReference type="SAM" id="Phobius"/>
    </source>
</evidence>
<feature type="domain" description="Glycosyl transferase 48" evidence="2">
    <location>
        <begin position="303"/>
        <end position="916"/>
    </location>
</feature>
<dbReference type="InterPro" id="IPR058851">
    <property type="entry name" value="CALS1_helical"/>
</dbReference>
<feature type="transmembrane region" description="Helical" evidence="1">
    <location>
        <begin position="915"/>
        <end position="932"/>
    </location>
</feature>
<feature type="transmembrane region" description="Helical" evidence="1">
    <location>
        <begin position="810"/>
        <end position="827"/>
    </location>
</feature>
<dbReference type="GO" id="GO:0000148">
    <property type="term" value="C:1,3-beta-D-glucan synthase complex"/>
    <property type="evidence" value="ECO:0007669"/>
    <property type="project" value="InterPro"/>
</dbReference>
<feature type="domain" description="Callose synthase helical" evidence="3">
    <location>
        <begin position="31"/>
        <end position="209"/>
    </location>
</feature>